<protein>
    <submittedName>
        <fullName evidence="2">Uncharacterized protein</fullName>
    </submittedName>
</protein>
<feature type="transmembrane region" description="Helical" evidence="1">
    <location>
        <begin position="91"/>
        <end position="110"/>
    </location>
</feature>
<accession>A0A1H9BT79</accession>
<reference evidence="3" key="1">
    <citation type="submission" date="2016-10" db="EMBL/GenBank/DDBJ databases">
        <authorList>
            <person name="Varghese N."/>
            <person name="Submissions S."/>
        </authorList>
    </citation>
    <scope>NUCLEOTIDE SEQUENCE [LARGE SCALE GENOMIC DNA]</scope>
    <source>
        <strain evidence="3">CGMCC 4.578</strain>
    </source>
</reference>
<organism evidence="2 3">
    <name type="scientific">Lentzea flaviverrucosa</name>
    <dbReference type="NCBI Taxonomy" id="200379"/>
    <lineage>
        <taxon>Bacteria</taxon>
        <taxon>Bacillati</taxon>
        <taxon>Actinomycetota</taxon>
        <taxon>Actinomycetes</taxon>
        <taxon>Pseudonocardiales</taxon>
        <taxon>Pseudonocardiaceae</taxon>
        <taxon>Lentzea</taxon>
    </lineage>
</organism>
<feature type="transmembrane region" description="Helical" evidence="1">
    <location>
        <begin position="38"/>
        <end position="60"/>
    </location>
</feature>
<keyword evidence="3" id="KW-1185">Reference proteome</keyword>
<feature type="transmembrane region" description="Helical" evidence="1">
    <location>
        <begin position="7"/>
        <end position="26"/>
    </location>
</feature>
<evidence type="ECO:0000313" key="2">
    <source>
        <dbReference type="EMBL" id="SEP92162.1"/>
    </source>
</evidence>
<keyword evidence="1" id="KW-0812">Transmembrane</keyword>
<evidence type="ECO:0000313" key="3">
    <source>
        <dbReference type="Proteomes" id="UP000199028"/>
    </source>
</evidence>
<sequence>MKRVFEVVGRVFLLAPGAALAVLFLMEDTVAAVSGPALLADVACALLAVLSCAGFVLGSIWTRVTPYAAAASLSLASAVGLQAFSSLDLELPVVAIAGAALVFGGILLWRSFPQWRLVIPKASKGTAAVAVLAVGPVFAFWQSTSYLPSQNAVSVTSQLNAALVTAVDNSRHWRVTVTMKNSSQVRAEILQTALYLCESDSELPEPEARDCPRVVPIGRGWVDPGAQFEHSRSVPYTKPLLRLHFRAHYARGDRLRTPLAERRVATEAERGDCHRAWVTDVKEQSRLRALVLQPRYVLDRETQEGGLNHTIVSRKNLVCGAARDDDVYEYYTVTEQNERWAGWATAPEKP</sequence>
<dbReference type="AlphaFoldDB" id="A0A1H9BT79"/>
<keyword evidence="1" id="KW-1133">Transmembrane helix</keyword>
<dbReference type="Proteomes" id="UP000199028">
    <property type="component" value="Unassembled WGS sequence"/>
</dbReference>
<evidence type="ECO:0000256" key="1">
    <source>
        <dbReference type="SAM" id="Phobius"/>
    </source>
</evidence>
<name>A0A1H9BT79_9PSEU</name>
<gene>
    <name evidence="2" type="ORF">SAMN05216195_101578</name>
</gene>
<keyword evidence="1" id="KW-0472">Membrane</keyword>
<dbReference type="EMBL" id="FOFT01000001">
    <property type="protein sequence ID" value="SEP92162.1"/>
    <property type="molecule type" value="Genomic_DNA"/>
</dbReference>
<feature type="transmembrane region" description="Helical" evidence="1">
    <location>
        <begin position="122"/>
        <end position="141"/>
    </location>
</feature>
<proteinExistence type="predicted"/>
<feature type="transmembrane region" description="Helical" evidence="1">
    <location>
        <begin position="67"/>
        <end position="85"/>
    </location>
</feature>